<evidence type="ECO:0000313" key="1">
    <source>
        <dbReference type="EMBL" id="MCI70511.1"/>
    </source>
</evidence>
<dbReference type="AlphaFoldDB" id="A0A392UAH5"/>
<evidence type="ECO:0000313" key="2">
    <source>
        <dbReference type="Proteomes" id="UP000265520"/>
    </source>
</evidence>
<feature type="non-terminal residue" evidence="1">
    <location>
        <position position="26"/>
    </location>
</feature>
<name>A0A392UAH5_9FABA</name>
<sequence length="26" mass="2803">MIAASATNAFPFSIIPPNYLCRHPGN</sequence>
<comment type="caution">
    <text evidence="1">The sequence shown here is derived from an EMBL/GenBank/DDBJ whole genome shotgun (WGS) entry which is preliminary data.</text>
</comment>
<accession>A0A392UAH5</accession>
<dbReference type="EMBL" id="LXQA010777448">
    <property type="protein sequence ID" value="MCI70511.1"/>
    <property type="molecule type" value="Genomic_DNA"/>
</dbReference>
<keyword evidence="2" id="KW-1185">Reference proteome</keyword>
<protein>
    <submittedName>
        <fullName evidence="1">Uncharacterized protein</fullName>
    </submittedName>
</protein>
<proteinExistence type="predicted"/>
<organism evidence="1 2">
    <name type="scientific">Trifolium medium</name>
    <dbReference type="NCBI Taxonomy" id="97028"/>
    <lineage>
        <taxon>Eukaryota</taxon>
        <taxon>Viridiplantae</taxon>
        <taxon>Streptophyta</taxon>
        <taxon>Embryophyta</taxon>
        <taxon>Tracheophyta</taxon>
        <taxon>Spermatophyta</taxon>
        <taxon>Magnoliopsida</taxon>
        <taxon>eudicotyledons</taxon>
        <taxon>Gunneridae</taxon>
        <taxon>Pentapetalae</taxon>
        <taxon>rosids</taxon>
        <taxon>fabids</taxon>
        <taxon>Fabales</taxon>
        <taxon>Fabaceae</taxon>
        <taxon>Papilionoideae</taxon>
        <taxon>50 kb inversion clade</taxon>
        <taxon>NPAAA clade</taxon>
        <taxon>Hologalegina</taxon>
        <taxon>IRL clade</taxon>
        <taxon>Trifolieae</taxon>
        <taxon>Trifolium</taxon>
    </lineage>
</organism>
<dbReference type="Proteomes" id="UP000265520">
    <property type="component" value="Unassembled WGS sequence"/>
</dbReference>
<reference evidence="1 2" key="1">
    <citation type="journal article" date="2018" name="Front. Plant Sci.">
        <title>Red Clover (Trifolium pratense) and Zigzag Clover (T. medium) - A Picture of Genomic Similarities and Differences.</title>
        <authorList>
            <person name="Dluhosova J."/>
            <person name="Istvanek J."/>
            <person name="Nedelnik J."/>
            <person name="Repkova J."/>
        </authorList>
    </citation>
    <scope>NUCLEOTIDE SEQUENCE [LARGE SCALE GENOMIC DNA]</scope>
    <source>
        <strain evidence="2">cv. 10/8</strain>
        <tissue evidence="1">Leaf</tissue>
    </source>
</reference>